<gene>
    <name evidence="2" type="ORF">K470DRAFT_5521</name>
</gene>
<dbReference type="EMBL" id="MU005957">
    <property type="protein sequence ID" value="KAF2864531.1"/>
    <property type="molecule type" value="Genomic_DNA"/>
</dbReference>
<evidence type="ECO:0000259" key="1">
    <source>
        <dbReference type="Pfam" id="PF13867"/>
    </source>
</evidence>
<dbReference type="OrthoDB" id="510958at2759"/>
<organism evidence="2 3">
    <name type="scientific">Piedraia hortae CBS 480.64</name>
    <dbReference type="NCBI Taxonomy" id="1314780"/>
    <lineage>
        <taxon>Eukaryota</taxon>
        <taxon>Fungi</taxon>
        <taxon>Dikarya</taxon>
        <taxon>Ascomycota</taxon>
        <taxon>Pezizomycotina</taxon>
        <taxon>Dothideomycetes</taxon>
        <taxon>Dothideomycetidae</taxon>
        <taxon>Capnodiales</taxon>
        <taxon>Piedraiaceae</taxon>
        <taxon>Piedraia</taxon>
    </lineage>
</organism>
<dbReference type="InterPro" id="IPR038291">
    <property type="entry name" value="SAP30_C_sf"/>
</dbReference>
<dbReference type="Pfam" id="PF13867">
    <property type="entry name" value="SAP30_Sin3_bdg"/>
    <property type="match status" value="1"/>
</dbReference>
<proteinExistence type="predicted"/>
<evidence type="ECO:0000313" key="3">
    <source>
        <dbReference type="Proteomes" id="UP000799421"/>
    </source>
</evidence>
<sequence length="106" mass="12102">MLWPSASLSLLNKYRIAHQLRTPAGFSSLYHQALLTNPGIGRQSPTMAKKRNKRRIARDQLAATVRKHFNSAAINENDVIANMMYRTRHKDKVFRMSLGVTVIKKP</sequence>
<keyword evidence="3" id="KW-1185">Reference proteome</keyword>
<feature type="domain" description="Histone deacetylase complex subunit SAP30 Sin3 binding" evidence="1">
    <location>
        <begin position="54"/>
        <end position="86"/>
    </location>
</feature>
<dbReference type="Gene3D" id="6.10.160.20">
    <property type="match status" value="1"/>
</dbReference>
<reference evidence="2" key="1">
    <citation type="journal article" date="2020" name="Stud. Mycol.">
        <title>101 Dothideomycetes genomes: a test case for predicting lifestyles and emergence of pathogens.</title>
        <authorList>
            <person name="Haridas S."/>
            <person name="Albert R."/>
            <person name="Binder M."/>
            <person name="Bloem J."/>
            <person name="Labutti K."/>
            <person name="Salamov A."/>
            <person name="Andreopoulos B."/>
            <person name="Baker S."/>
            <person name="Barry K."/>
            <person name="Bills G."/>
            <person name="Bluhm B."/>
            <person name="Cannon C."/>
            <person name="Castanera R."/>
            <person name="Culley D."/>
            <person name="Daum C."/>
            <person name="Ezra D."/>
            <person name="Gonzalez J."/>
            <person name="Henrissat B."/>
            <person name="Kuo A."/>
            <person name="Liang C."/>
            <person name="Lipzen A."/>
            <person name="Lutzoni F."/>
            <person name="Magnuson J."/>
            <person name="Mondo S."/>
            <person name="Nolan M."/>
            <person name="Ohm R."/>
            <person name="Pangilinan J."/>
            <person name="Park H.-J."/>
            <person name="Ramirez L."/>
            <person name="Alfaro M."/>
            <person name="Sun H."/>
            <person name="Tritt A."/>
            <person name="Yoshinaga Y."/>
            <person name="Zwiers L.-H."/>
            <person name="Turgeon B."/>
            <person name="Goodwin S."/>
            <person name="Spatafora J."/>
            <person name="Crous P."/>
            <person name="Grigoriev I."/>
        </authorList>
    </citation>
    <scope>NUCLEOTIDE SEQUENCE</scope>
    <source>
        <strain evidence="2">CBS 480.64</strain>
    </source>
</reference>
<dbReference type="AlphaFoldDB" id="A0A6A7CAH7"/>
<evidence type="ECO:0000313" key="2">
    <source>
        <dbReference type="EMBL" id="KAF2864531.1"/>
    </source>
</evidence>
<name>A0A6A7CAH7_9PEZI</name>
<protein>
    <recommendedName>
        <fullName evidence="1">Histone deacetylase complex subunit SAP30 Sin3 binding domain-containing protein</fullName>
    </recommendedName>
</protein>
<accession>A0A6A7CAH7</accession>
<dbReference type="Proteomes" id="UP000799421">
    <property type="component" value="Unassembled WGS sequence"/>
</dbReference>
<dbReference type="InterPro" id="IPR025718">
    <property type="entry name" value="SAP30_Sin3-bd"/>
</dbReference>